<proteinExistence type="predicted"/>
<dbReference type="AlphaFoldDB" id="A0AAN9SK30"/>
<sequence>MGVSSLTNLDGKIQITVNERLTIVHVNNNASEELIVNSNGRDTAKPLSELWGMNDVVEVPAPQTPIVTIFKFGSVSGSNDKSREKLESEGTVLESLNLAQGLQDMDLLFHIHDGNHVWNFKERTQSRE</sequence>
<dbReference type="Proteomes" id="UP001386955">
    <property type="component" value="Unassembled WGS sequence"/>
</dbReference>
<comment type="caution">
    <text evidence="1">The sequence shown here is derived from an EMBL/GenBank/DDBJ whole genome shotgun (WGS) entry which is preliminary data.</text>
</comment>
<dbReference type="EMBL" id="JAYMYS010000003">
    <property type="protein sequence ID" value="KAK7398911.1"/>
    <property type="molecule type" value="Genomic_DNA"/>
</dbReference>
<accession>A0AAN9SK30</accession>
<evidence type="ECO:0000313" key="1">
    <source>
        <dbReference type="EMBL" id="KAK7398911.1"/>
    </source>
</evidence>
<evidence type="ECO:0000313" key="2">
    <source>
        <dbReference type="Proteomes" id="UP001386955"/>
    </source>
</evidence>
<protein>
    <submittedName>
        <fullName evidence="1">Uncharacterized protein</fullName>
    </submittedName>
</protein>
<gene>
    <name evidence="1" type="ORF">VNO78_10085</name>
</gene>
<reference evidence="1 2" key="1">
    <citation type="submission" date="2024-01" db="EMBL/GenBank/DDBJ databases">
        <title>The genomes of 5 underutilized Papilionoideae crops provide insights into root nodulation and disease resistanc.</title>
        <authorList>
            <person name="Jiang F."/>
        </authorList>
    </citation>
    <scope>NUCLEOTIDE SEQUENCE [LARGE SCALE GENOMIC DNA]</scope>
    <source>
        <strain evidence="1">DUOXIRENSHENG_FW03</strain>
        <tissue evidence="1">Leaves</tissue>
    </source>
</reference>
<organism evidence="1 2">
    <name type="scientific">Psophocarpus tetragonolobus</name>
    <name type="common">Winged bean</name>
    <name type="synonym">Dolichos tetragonolobus</name>
    <dbReference type="NCBI Taxonomy" id="3891"/>
    <lineage>
        <taxon>Eukaryota</taxon>
        <taxon>Viridiplantae</taxon>
        <taxon>Streptophyta</taxon>
        <taxon>Embryophyta</taxon>
        <taxon>Tracheophyta</taxon>
        <taxon>Spermatophyta</taxon>
        <taxon>Magnoliopsida</taxon>
        <taxon>eudicotyledons</taxon>
        <taxon>Gunneridae</taxon>
        <taxon>Pentapetalae</taxon>
        <taxon>rosids</taxon>
        <taxon>fabids</taxon>
        <taxon>Fabales</taxon>
        <taxon>Fabaceae</taxon>
        <taxon>Papilionoideae</taxon>
        <taxon>50 kb inversion clade</taxon>
        <taxon>NPAAA clade</taxon>
        <taxon>indigoferoid/millettioid clade</taxon>
        <taxon>Phaseoleae</taxon>
        <taxon>Psophocarpus</taxon>
    </lineage>
</organism>
<name>A0AAN9SK30_PSOTE</name>
<keyword evidence="2" id="KW-1185">Reference proteome</keyword>